<organism evidence="1 2">
    <name type="scientific">Trichinella pseudospiralis</name>
    <name type="common">Parasitic roundworm</name>
    <dbReference type="NCBI Taxonomy" id="6337"/>
    <lineage>
        <taxon>Eukaryota</taxon>
        <taxon>Metazoa</taxon>
        <taxon>Ecdysozoa</taxon>
        <taxon>Nematoda</taxon>
        <taxon>Enoplea</taxon>
        <taxon>Dorylaimia</taxon>
        <taxon>Trichinellida</taxon>
        <taxon>Trichinellidae</taxon>
        <taxon>Trichinella</taxon>
    </lineage>
</organism>
<gene>
    <name evidence="1" type="ORF">T4D_13811</name>
</gene>
<evidence type="ECO:0000313" key="1">
    <source>
        <dbReference type="EMBL" id="KRY61665.1"/>
    </source>
</evidence>
<reference evidence="1 2" key="1">
    <citation type="submission" date="2015-01" db="EMBL/GenBank/DDBJ databases">
        <title>Evolution of Trichinella species and genotypes.</title>
        <authorList>
            <person name="Korhonen P.K."/>
            <person name="Edoardo P."/>
            <person name="Giuseppe L.R."/>
            <person name="Gasser R.B."/>
        </authorList>
    </citation>
    <scope>NUCLEOTIDE SEQUENCE [LARGE SCALE GENOMIC DNA]</scope>
    <source>
        <strain evidence="1">ISS470</strain>
    </source>
</reference>
<proteinExistence type="predicted"/>
<dbReference type="AlphaFoldDB" id="A0A0V1DJT5"/>
<accession>A0A0V1DJT5</accession>
<keyword evidence="2" id="KW-1185">Reference proteome</keyword>
<protein>
    <submittedName>
        <fullName evidence="1">Uncharacterized protein</fullName>
    </submittedName>
</protein>
<sequence>MNLEIPDSHEFNQNDVIMTNSIEKKTNIRDLIETKNYRVDPEHKNEPRNYRHS</sequence>
<evidence type="ECO:0000313" key="2">
    <source>
        <dbReference type="Proteomes" id="UP000054995"/>
    </source>
</evidence>
<dbReference type="EMBL" id="JYDT01004439">
    <property type="protein sequence ID" value="KRY61665.1"/>
    <property type="molecule type" value="Genomic_DNA"/>
</dbReference>
<name>A0A0V1DJT5_TRIPS</name>
<dbReference type="Proteomes" id="UP000054995">
    <property type="component" value="Unassembled WGS sequence"/>
</dbReference>
<comment type="caution">
    <text evidence="1">The sequence shown here is derived from an EMBL/GenBank/DDBJ whole genome shotgun (WGS) entry which is preliminary data.</text>
</comment>